<dbReference type="OrthoDB" id="2085873at2"/>
<gene>
    <name evidence="1" type="ORF">EJP82_25160</name>
</gene>
<keyword evidence="2" id="KW-1185">Reference proteome</keyword>
<accession>A0A433XZ41</accession>
<name>A0A433XZ41_9BACL</name>
<protein>
    <submittedName>
        <fullName evidence="1">Uncharacterized protein</fullName>
    </submittedName>
</protein>
<dbReference type="AlphaFoldDB" id="A0A433XZ41"/>
<dbReference type="RefSeq" id="WP_127194812.1">
    <property type="nucleotide sequence ID" value="NZ_RZNY01000038.1"/>
</dbReference>
<proteinExistence type="predicted"/>
<evidence type="ECO:0000313" key="2">
    <source>
        <dbReference type="Proteomes" id="UP000279446"/>
    </source>
</evidence>
<comment type="caution">
    <text evidence="1">The sequence shown here is derived from an EMBL/GenBank/DDBJ whole genome shotgun (WGS) entry which is preliminary data.</text>
</comment>
<dbReference type="Proteomes" id="UP000279446">
    <property type="component" value="Unassembled WGS sequence"/>
</dbReference>
<sequence length="172" mass="19978">MSEFSESYHLKTDKQQIVVELIKGSNKQGYVFPEKNGWVTFILKGQAFNIDESIISLNPSVLIHYIYAEDHGWDLRIFNKSEIAFEYGCNWTEEIQIEKSHFDLYFLNELIISQGNSTDGIESLFDIDEDIFDLDEPPAFLIAQKLGLTYYEWLSEDYIDLSDLAENILLVD</sequence>
<dbReference type="EMBL" id="RZNY01000038">
    <property type="protein sequence ID" value="RUT40346.1"/>
    <property type="molecule type" value="Genomic_DNA"/>
</dbReference>
<reference evidence="1 2" key="1">
    <citation type="submission" date="2018-12" db="EMBL/GenBank/DDBJ databases">
        <authorList>
            <person name="Sun L."/>
            <person name="Chen Z."/>
        </authorList>
    </citation>
    <scope>NUCLEOTIDE SEQUENCE [LARGE SCALE GENOMIC DNA]</scope>
    <source>
        <strain evidence="1 2">DSM 15890</strain>
    </source>
</reference>
<evidence type="ECO:0000313" key="1">
    <source>
        <dbReference type="EMBL" id="RUT40346.1"/>
    </source>
</evidence>
<organism evidence="1 2">
    <name type="scientific">Paenibacillus anaericanus</name>
    <dbReference type="NCBI Taxonomy" id="170367"/>
    <lineage>
        <taxon>Bacteria</taxon>
        <taxon>Bacillati</taxon>
        <taxon>Bacillota</taxon>
        <taxon>Bacilli</taxon>
        <taxon>Bacillales</taxon>
        <taxon>Paenibacillaceae</taxon>
        <taxon>Paenibacillus</taxon>
    </lineage>
</organism>